<dbReference type="OrthoDB" id="5393676at2"/>
<keyword evidence="2" id="KW-1185">Reference proteome</keyword>
<dbReference type="Pfam" id="PF12672">
    <property type="entry name" value="DUF3793"/>
    <property type="match status" value="1"/>
</dbReference>
<sequence length="212" mass="24809">MEDLKINFFRKLNSMSEIEYMEHFITYLISPVITGIKPSSTITLSNSTKNIYEIWNLYGEKFLNKFGLESLVLKKFPEGAVILIYNRKVLEQHIFINENKEFLCELGYGKDLTLKDCLLCLKHKFEQVSFPHESGIFLGIPINDVKGFINNRNCLLCGYWKVYDDCEKAKEIFKLYDKSKEIILTNILKGENLELMIKSISNIYTDQLRYIS</sequence>
<dbReference type="EMBL" id="LGSS01000027">
    <property type="protein sequence ID" value="KNF07066.1"/>
    <property type="molecule type" value="Genomic_DNA"/>
</dbReference>
<dbReference type="RefSeq" id="WP_050378912.1">
    <property type="nucleotide sequence ID" value="NZ_LGSS01000027.1"/>
</dbReference>
<accession>A0A0L0W6F4</accession>
<reference evidence="2" key="1">
    <citation type="submission" date="2015-07" db="EMBL/GenBank/DDBJ databases">
        <title>Draft genome sequence of the purine-degrading Gottschalkia purinilyticum DSM 1384 (formerly Clostridium purinilyticum).</title>
        <authorList>
            <person name="Poehlein A."/>
            <person name="Schiel-Bengelsdorf B."/>
            <person name="Bengelsdorf F.R."/>
            <person name="Daniel R."/>
            <person name="Duerre P."/>
        </authorList>
    </citation>
    <scope>NUCLEOTIDE SEQUENCE [LARGE SCALE GENOMIC DNA]</scope>
    <source>
        <strain evidence="2">DSM 1384</strain>
    </source>
</reference>
<evidence type="ECO:0000313" key="1">
    <source>
        <dbReference type="EMBL" id="KNF07066.1"/>
    </source>
</evidence>
<gene>
    <name evidence="1" type="ORF">CLPU_27c00040</name>
</gene>
<proteinExistence type="predicted"/>
<name>A0A0L0W6F4_GOTPU</name>
<dbReference type="AlphaFoldDB" id="A0A0L0W6F4"/>
<dbReference type="Proteomes" id="UP000037267">
    <property type="component" value="Unassembled WGS sequence"/>
</dbReference>
<protein>
    <recommendedName>
        <fullName evidence="3">DUF3793 family protein</fullName>
    </recommendedName>
</protein>
<evidence type="ECO:0008006" key="3">
    <source>
        <dbReference type="Google" id="ProtNLM"/>
    </source>
</evidence>
<evidence type="ECO:0000313" key="2">
    <source>
        <dbReference type="Proteomes" id="UP000037267"/>
    </source>
</evidence>
<dbReference type="STRING" id="1503.CLPU_27c00040"/>
<dbReference type="InterPro" id="IPR024523">
    <property type="entry name" value="DUF3793"/>
</dbReference>
<dbReference type="PATRIC" id="fig|1503.3.peg.1460"/>
<comment type="caution">
    <text evidence="1">The sequence shown here is derived from an EMBL/GenBank/DDBJ whole genome shotgun (WGS) entry which is preliminary data.</text>
</comment>
<organism evidence="1 2">
    <name type="scientific">Gottschalkia purinilytica</name>
    <name type="common">Clostridium purinilyticum</name>
    <dbReference type="NCBI Taxonomy" id="1503"/>
    <lineage>
        <taxon>Bacteria</taxon>
        <taxon>Bacillati</taxon>
        <taxon>Bacillota</taxon>
        <taxon>Tissierellia</taxon>
        <taxon>Tissierellales</taxon>
        <taxon>Gottschalkiaceae</taxon>
        <taxon>Gottschalkia</taxon>
    </lineage>
</organism>